<dbReference type="EMBL" id="LVKK01000021">
    <property type="protein sequence ID" value="OAG41753.1"/>
    <property type="molecule type" value="Genomic_DNA"/>
</dbReference>
<evidence type="ECO:0000256" key="4">
    <source>
        <dbReference type="SAM" id="MobiDB-lite"/>
    </source>
</evidence>
<dbReference type="GeneID" id="34599158"/>
<feature type="region of interest" description="Disordered" evidence="4">
    <location>
        <begin position="349"/>
        <end position="495"/>
    </location>
</feature>
<feature type="coiled-coil region" evidence="3">
    <location>
        <begin position="43"/>
        <end position="98"/>
    </location>
</feature>
<feature type="compositionally biased region" description="Polar residues" evidence="4">
    <location>
        <begin position="432"/>
        <end position="448"/>
    </location>
</feature>
<dbReference type="AlphaFoldDB" id="A0A177FBT1"/>
<organism evidence="5 6">
    <name type="scientific">Fonsecaea monophora</name>
    <dbReference type="NCBI Taxonomy" id="254056"/>
    <lineage>
        <taxon>Eukaryota</taxon>
        <taxon>Fungi</taxon>
        <taxon>Dikarya</taxon>
        <taxon>Ascomycota</taxon>
        <taxon>Pezizomycotina</taxon>
        <taxon>Eurotiomycetes</taxon>
        <taxon>Chaetothyriomycetidae</taxon>
        <taxon>Chaetothyriales</taxon>
        <taxon>Herpotrichiellaceae</taxon>
        <taxon>Fonsecaea</taxon>
    </lineage>
</organism>
<feature type="compositionally biased region" description="Basic and acidic residues" evidence="4">
    <location>
        <begin position="383"/>
        <end position="393"/>
    </location>
</feature>
<evidence type="ECO:0008006" key="7">
    <source>
        <dbReference type="Google" id="ProtNLM"/>
    </source>
</evidence>
<feature type="compositionally biased region" description="Polar residues" evidence="4">
    <location>
        <begin position="226"/>
        <end position="235"/>
    </location>
</feature>
<reference evidence="5 6" key="1">
    <citation type="submission" date="2016-03" db="EMBL/GenBank/DDBJ databases">
        <title>Draft genome sequence of the Fonsecaea monophora CBS 269.37.</title>
        <authorList>
            <person name="Bombassaro A."/>
            <person name="Vinicius W.A."/>
            <person name="De Hoog S."/>
            <person name="Sun J."/>
            <person name="Souza E.M."/>
            <person name="Raittz R.T."/>
            <person name="Costa F."/>
            <person name="Leao A.C."/>
            <person name="Tadra-Sfeir M.Z."/>
            <person name="Baura V."/>
            <person name="Balsanelli E."/>
            <person name="Pedrosa F.O."/>
            <person name="Moreno L.F."/>
            <person name="Steffens M.B."/>
            <person name="Xi L."/>
            <person name="Bocca A.L."/>
            <person name="Felipe M.S."/>
            <person name="Teixeira M."/>
            <person name="Telles Filho F.Q."/>
            <person name="Azevedo C.M."/>
            <person name="Gomes R."/>
            <person name="Vicente V.A."/>
        </authorList>
    </citation>
    <scope>NUCLEOTIDE SEQUENCE [LARGE SCALE GENOMIC DNA]</scope>
    <source>
        <strain evidence="5 6">CBS 269.37</strain>
    </source>
</reference>
<dbReference type="Pfam" id="PF11559">
    <property type="entry name" value="ADIP"/>
    <property type="match status" value="1"/>
</dbReference>
<protein>
    <recommendedName>
        <fullName evidence="7">NIMA interactive protein</fullName>
    </recommendedName>
</protein>
<evidence type="ECO:0000313" key="6">
    <source>
        <dbReference type="Proteomes" id="UP000077002"/>
    </source>
</evidence>
<dbReference type="Proteomes" id="UP000077002">
    <property type="component" value="Unassembled WGS sequence"/>
</dbReference>
<keyword evidence="2 3" id="KW-0175">Coiled coil</keyword>
<evidence type="ECO:0000256" key="3">
    <source>
        <dbReference type="SAM" id="Coils"/>
    </source>
</evidence>
<feature type="region of interest" description="Disordered" evidence="4">
    <location>
        <begin position="201"/>
        <end position="235"/>
    </location>
</feature>
<feature type="compositionally biased region" description="Basic residues" evidence="4">
    <location>
        <begin position="533"/>
        <end position="553"/>
    </location>
</feature>
<name>A0A177FBT1_9EURO</name>
<sequence>MSRIINLVHDLILRRDQDAENRENLAIHIRQARADEAQHVLDLQRLQAKNADVSRAAAAAEAQERALKANVRKLETQAKELREQMLKLKSTLDQVRAKCLSDVRKRDAELDKLKVFLAGMQRGKKDSSGMKINTINWQPEVQGRELRNGQDVNSSEWSLEKETNQFLTELVNETSTENVSLRRIITDTMRILRDISGLEDTDAGAEHKEVPEDETDISDHYHSDPKSTLQQPQPEDLTSCNELAEHMTAILGHCQSILKDPSFVPIEEVEIRDEEIIKLRGGWEKMASRWKEAVTMMDTWRRRMVENNEGLSRDDLSRLEFGKSVAMLPNGQPVFGTDDELSSILYENSKLEEEEQEPEHGEFPANSEQENIGHLTSTRSNVVKRDPTKRELPVVEPDLDIPPAHERSPKRRASIARKAGNLGKPIRPLQATELNHLNRSSKPGSQRWTKSRESADSGIGSLDGGIGGKSDSDDDDENYGREPGKRAIDLESRIPRQVKRPGPVLSIDEKLIAVEAEALETQRDLKSADGTTSRKRKHGANAAKTRKASRRRSTLSPEELAELMGIE</sequence>
<feature type="compositionally biased region" description="Basic and acidic residues" evidence="4">
    <location>
        <begin position="478"/>
        <end position="494"/>
    </location>
</feature>
<comment type="caution">
    <text evidence="5">The sequence shown here is derived from an EMBL/GenBank/DDBJ whole genome shotgun (WGS) entry which is preliminary data.</text>
</comment>
<comment type="similarity">
    <text evidence="1">Belongs to the ADIP family.</text>
</comment>
<gene>
    <name evidence="5" type="ORF">AYO21_03988</name>
</gene>
<dbReference type="OrthoDB" id="312015at2759"/>
<evidence type="ECO:0000256" key="2">
    <source>
        <dbReference type="ARBA" id="ARBA00023054"/>
    </source>
</evidence>
<dbReference type="RefSeq" id="XP_022513705.1">
    <property type="nucleotide sequence ID" value="XM_022653961.1"/>
</dbReference>
<keyword evidence="6" id="KW-1185">Reference proteome</keyword>
<feature type="compositionally biased region" description="Polar residues" evidence="4">
    <location>
        <begin position="366"/>
        <end position="381"/>
    </location>
</feature>
<evidence type="ECO:0000313" key="5">
    <source>
        <dbReference type="EMBL" id="OAG41753.1"/>
    </source>
</evidence>
<evidence type="ECO:0000256" key="1">
    <source>
        <dbReference type="ARBA" id="ARBA00009291"/>
    </source>
</evidence>
<dbReference type="InterPro" id="IPR021622">
    <property type="entry name" value="Afadin/alpha-actinin-bd"/>
</dbReference>
<proteinExistence type="inferred from homology"/>
<accession>A0A177FBT1</accession>
<feature type="region of interest" description="Disordered" evidence="4">
    <location>
        <begin position="519"/>
        <end position="567"/>
    </location>
</feature>